<organism evidence="1">
    <name type="scientific">Chrysotila carterae</name>
    <name type="common">Marine alga</name>
    <name type="synonym">Syracosphaera carterae</name>
    <dbReference type="NCBI Taxonomy" id="13221"/>
    <lineage>
        <taxon>Eukaryota</taxon>
        <taxon>Haptista</taxon>
        <taxon>Haptophyta</taxon>
        <taxon>Prymnesiophyceae</taxon>
        <taxon>Isochrysidales</taxon>
        <taxon>Isochrysidaceae</taxon>
        <taxon>Chrysotila</taxon>
    </lineage>
</organism>
<protein>
    <submittedName>
        <fullName evidence="1">Uncharacterized protein</fullName>
    </submittedName>
</protein>
<proteinExistence type="predicted"/>
<name>A0A7S4BV48_CHRCT</name>
<sequence length="104" mass="11224">MRSALLTTVHRPVLTHIDIAAFGASHEHVTAGFSRSGRALAAEEQLDIVRGCGRSFAEAAGDFKGLELQRALFNLNKSTTVMSHVIVREVCDLNRYVAGSLKAS</sequence>
<dbReference type="EMBL" id="HBIZ01047130">
    <property type="protein sequence ID" value="CAE0777592.1"/>
    <property type="molecule type" value="Transcribed_RNA"/>
</dbReference>
<evidence type="ECO:0000313" key="1">
    <source>
        <dbReference type="EMBL" id="CAE0777592.1"/>
    </source>
</evidence>
<dbReference type="AlphaFoldDB" id="A0A7S4BV48"/>
<gene>
    <name evidence="1" type="ORF">PCAR00345_LOCUS30231</name>
</gene>
<accession>A0A7S4BV48</accession>
<reference evidence="1" key="1">
    <citation type="submission" date="2021-01" db="EMBL/GenBank/DDBJ databases">
        <authorList>
            <person name="Corre E."/>
            <person name="Pelletier E."/>
            <person name="Niang G."/>
            <person name="Scheremetjew M."/>
            <person name="Finn R."/>
            <person name="Kale V."/>
            <person name="Holt S."/>
            <person name="Cochrane G."/>
            <person name="Meng A."/>
            <person name="Brown T."/>
            <person name="Cohen L."/>
        </authorList>
    </citation>
    <scope>NUCLEOTIDE SEQUENCE</scope>
    <source>
        <strain evidence="1">CCMP645</strain>
    </source>
</reference>